<evidence type="ECO:0000313" key="3">
    <source>
        <dbReference type="Proteomes" id="UP001303046"/>
    </source>
</evidence>
<keyword evidence="3" id="KW-1185">Reference proteome</keyword>
<dbReference type="Proteomes" id="UP001303046">
    <property type="component" value="Unassembled WGS sequence"/>
</dbReference>
<feature type="compositionally biased region" description="Polar residues" evidence="1">
    <location>
        <begin position="80"/>
        <end position="90"/>
    </location>
</feature>
<evidence type="ECO:0000256" key="1">
    <source>
        <dbReference type="SAM" id="MobiDB-lite"/>
    </source>
</evidence>
<organism evidence="2 3">
    <name type="scientific">Necator americanus</name>
    <name type="common">Human hookworm</name>
    <dbReference type="NCBI Taxonomy" id="51031"/>
    <lineage>
        <taxon>Eukaryota</taxon>
        <taxon>Metazoa</taxon>
        <taxon>Ecdysozoa</taxon>
        <taxon>Nematoda</taxon>
        <taxon>Chromadorea</taxon>
        <taxon>Rhabditida</taxon>
        <taxon>Rhabditina</taxon>
        <taxon>Rhabditomorpha</taxon>
        <taxon>Strongyloidea</taxon>
        <taxon>Ancylostomatidae</taxon>
        <taxon>Bunostominae</taxon>
        <taxon>Necator</taxon>
    </lineage>
</organism>
<gene>
    <name evidence="2" type="primary">Necator_chrII.g7076</name>
    <name evidence="2" type="ORF">RB195_019283</name>
</gene>
<comment type="caution">
    <text evidence="2">The sequence shown here is derived from an EMBL/GenBank/DDBJ whole genome shotgun (WGS) entry which is preliminary data.</text>
</comment>
<evidence type="ECO:0000313" key="2">
    <source>
        <dbReference type="EMBL" id="KAK6736503.1"/>
    </source>
</evidence>
<accession>A0ABR1CG15</accession>
<proteinExistence type="predicted"/>
<feature type="region of interest" description="Disordered" evidence="1">
    <location>
        <begin position="68"/>
        <end position="96"/>
    </location>
</feature>
<reference evidence="2 3" key="1">
    <citation type="submission" date="2023-08" db="EMBL/GenBank/DDBJ databases">
        <title>A Necator americanus chromosomal reference genome.</title>
        <authorList>
            <person name="Ilik V."/>
            <person name="Petrzelkova K.J."/>
            <person name="Pardy F."/>
            <person name="Fuh T."/>
            <person name="Niatou-Singa F.S."/>
            <person name="Gouil Q."/>
            <person name="Baker L."/>
            <person name="Ritchie M.E."/>
            <person name="Jex A.R."/>
            <person name="Gazzola D."/>
            <person name="Li H."/>
            <person name="Toshio Fujiwara R."/>
            <person name="Zhan B."/>
            <person name="Aroian R.V."/>
            <person name="Pafco B."/>
            <person name="Schwarz E.M."/>
        </authorList>
    </citation>
    <scope>NUCLEOTIDE SEQUENCE [LARGE SCALE GENOMIC DNA]</scope>
    <source>
        <strain evidence="2 3">Aroian</strain>
        <tissue evidence="2">Whole animal</tissue>
    </source>
</reference>
<sequence length="96" mass="11404">MLEAAQRRMSLKKCLRDLREYNIPLAALLSEDRTRTSPHHEMEIRREEKRTEKRREVLPESFLLVNSCVKPDHPHRRSSTTDSPFGSTSRYQEHET</sequence>
<name>A0ABR1CG15_NECAM</name>
<feature type="region of interest" description="Disordered" evidence="1">
    <location>
        <begin position="33"/>
        <end position="55"/>
    </location>
</feature>
<dbReference type="EMBL" id="JAVFWL010000002">
    <property type="protein sequence ID" value="KAK6736503.1"/>
    <property type="molecule type" value="Genomic_DNA"/>
</dbReference>
<protein>
    <submittedName>
        <fullName evidence="2">Uncharacterized protein</fullName>
    </submittedName>
</protein>